<dbReference type="EMBL" id="CM008050">
    <property type="protein sequence ID" value="PVH37942.1"/>
    <property type="molecule type" value="Genomic_DNA"/>
</dbReference>
<protein>
    <submittedName>
        <fullName evidence="2">Uncharacterized protein</fullName>
    </submittedName>
</protein>
<reference evidence="2" key="1">
    <citation type="submission" date="2018-04" db="EMBL/GenBank/DDBJ databases">
        <title>WGS assembly of Panicum hallii.</title>
        <authorList>
            <person name="Lovell J."/>
            <person name="Jenkins J."/>
            <person name="Lowry D."/>
            <person name="Mamidi S."/>
            <person name="Sreedasyam A."/>
            <person name="Weng X."/>
            <person name="Barry K."/>
            <person name="Bonette J."/>
            <person name="Campitelli B."/>
            <person name="Daum C."/>
            <person name="Gordon S."/>
            <person name="Gould B."/>
            <person name="Lipzen A."/>
            <person name="Macqueen A."/>
            <person name="Palacio-Mejia J."/>
            <person name="Plott C."/>
            <person name="Shakirov E."/>
            <person name="Shu S."/>
            <person name="Yoshinaga Y."/>
            <person name="Zane M."/>
            <person name="Rokhsar D."/>
            <person name="Grimwood J."/>
            <person name="Schmutz J."/>
            <person name="Juenger T."/>
        </authorList>
    </citation>
    <scope>NUCLEOTIDE SEQUENCE [LARGE SCALE GENOMIC DNA]</scope>
    <source>
        <strain evidence="2">FIL2</strain>
    </source>
</reference>
<organism evidence="2">
    <name type="scientific">Panicum hallii</name>
    <dbReference type="NCBI Taxonomy" id="206008"/>
    <lineage>
        <taxon>Eukaryota</taxon>
        <taxon>Viridiplantae</taxon>
        <taxon>Streptophyta</taxon>
        <taxon>Embryophyta</taxon>
        <taxon>Tracheophyta</taxon>
        <taxon>Spermatophyta</taxon>
        <taxon>Magnoliopsida</taxon>
        <taxon>Liliopsida</taxon>
        <taxon>Poales</taxon>
        <taxon>Poaceae</taxon>
        <taxon>PACMAD clade</taxon>
        <taxon>Panicoideae</taxon>
        <taxon>Panicodae</taxon>
        <taxon>Paniceae</taxon>
        <taxon>Panicinae</taxon>
        <taxon>Panicum</taxon>
        <taxon>Panicum sect. Panicum</taxon>
    </lineage>
</organism>
<evidence type="ECO:0000256" key="1">
    <source>
        <dbReference type="SAM" id="MobiDB-lite"/>
    </source>
</evidence>
<dbReference type="Gramene" id="PVH37942">
    <property type="protein sequence ID" value="PVH37942"/>
    <property type="gene ID" value="PAHAL_5G128500"/>
</dbReference>
<feature type="region of interest" description="Disordered" evidence="1">
    <location>
        <begin position="27"/>
        <end position="117"/>
    </location>
</feature>
<gene>
    <name evidence="2" type="ORF">PAHAL_5G128500</name>
</gene>
<sequence length="117" mass="13063">MQRWENPADSVVPVTKLHWTFTKYYNENTTAIPNPPPSTPLTAETTARHPESLPPLARCPARRPRPCARSRPCGTRRSALHQIRPPSARTSPTDGHRIGSARELQRPPGRRALRGCA</sequence>
<dbReference type="Proteomes" id="UP000243499">
    <property type="component" value="Chromosome 5"/>
</dbReference>
<dbReference type="AlphaFoldDB" id="A0A2T8IJT8"/>
<proteinExistence type="predicted"/>
<accession>A0A2T8IJT8</accession>
<evidence type="ECO:0000313" key="2">
    <source>
        <dbReference type="EMBL" id="PVH37942.1"/>
    </source>
</evidence>
<feature type="compositionally biased region" description="Basic residues" evidence="1">
    <location>
        <begin position="108"/>
        <end position="117"/>
    </location>
</feature>
<name>A0A2T8IJT8_9POAL</name>